<dbReference type="Pfam" id="PF00643">
    <property type="entry name" value="zf-B_box"/>
    <property type="match status" value="1"/>
</dbReference>
<name>A0A7K6ANE9_UPUEP</name>
<keyword evidence="9" id="KW-1185">Reference proteome</keyword>
<dbReference type="OrthoDB" id="6105938at2759"/>
<dbReference type="SMART" id="SM00184">
    <property type="entry name" value="RING"/>
    <property type="match status" value="1"/>
</dbReference>
<dbReference type="Pfam" id="PF13445">
    <property type="entry name" value="zf-RING_UBOX"/>
    <property type="match status" value="1"/>
</dbReference>
<evidence type="ECO:0000256" key="3">
    <source>
        <dbReference type="ARBA" id="ARBA00022833"/>
    </source>
</evidence>
<evidence type="ECO:0000259" key="6">
    <source>
        <dbReference type="PROSITE" id="PS50089"/>
    </source>
</evidence>
<dbReference type="InterPro" id="IPR013083">
    <property type="entry name" value="Znf_RING/FYVE/PHD"/>
</dbReference>
<keyword evidence="1" id="KW-0479">Metal-binding</keyword>
<dbReference type="GO" id="GO:0045087">
    <property type="term" value="P:innate immune response"/>
    <property type="evidence" value="ECO:0007669"/>
    <property type="project" value="TreeGrafter"/>
</dbReference>
<dbReference type="PANTHER" id="PTHR24098:SF14">
    <property type="entry name" value="TRIPARTITE MOTIF-CONTAINING PROTEIN 59"/>
    <property type="match status" value="1"/>
</dbReference>
<evidence type="ECO:0000313" key="8">
    <source>
        <dbReference type="EMBL" id="NWU91593.1"/>
    </source>
</evidence>
<dbReference type="GO" id="GO:0043124">
    <property type="term" value="P:negative regulation of canonical NF-kappaB signal transduction"/>
    <property type="evidence" value="ECO:0007669"/>
    <property type="project" value="TreeGrafter"/>
</dbReference>
<dbReference type="PROSITE" id="PS50119">
    <property type="entry name" value="ZF_BBOX"/>
    <property type="match status" value="1"/>
</dbReference>
<dbReference type="InterPro" id="IPR027370">
    <property type="entry name" value="Znf-RING_euk"/>
</dbReference>
<proteinExistence type="predicted"/>
<dbReference type="FunFam" id="3.30.160.60:FF:000772">
    <property type="entry name" value="tripartite motif-containing protein 59"/>
    <property type="match status" value="1"/>
</dbReference>
<keyword evidence="2 4" id="KW-0863">Zinc-finger</keyword>
<evidence type="ECO:0000256" key="5">
    <source>
        <dbReference type="SAM" id="Coils"/>
    </source>
</evidence>
<feature type="domain" description="B box-type" evidence="7">
    <location>
        <begin position="92"/>
        <end position="134"/>
    </location>
</feature>
<dbReference type="Gene3D" id="3.30.160.60">
    <property type="entry name" value="Classic Zinc Finger"/>
    <property type="match status" value="1"/>
</dbReference>
<dbReference type="SUPFAM" id="SSF57850">
    <property type="entry name" value="RING/U-box"/>
    <property type="match status" value="1"/>
</dbReference>
<protein>
    <submittedName>
        <fullName evidence="8">TRI59 protein</fullName>
    </submittedName>
</protein>
<dbReference type="InterPro" id="IPR000315">
    <property type="entry name" value="Znf_B-box"/>
</dbReference>
<organism evidence="8 9">
    <name type="scientific">Upupa epops</name>
    <name type="common">Eurasian hoopoe</name>
    <dbReference type="NCBI Taxonomy" id="57439"/>
    <lineage>
        <taxon>Eukaryota</taxon>
        <taxon>Metazoa</taxon>
        <taxon>Chordata</taxon>
        <taxon>Craniata</taxon>
        <taxon>Vertebrata</taxon>
        <taxon>Euteleostomi</taxon>
        <taxon>Archelosauria</taxon>
        <taxon>Archosauria</taxon>
        <taxon>Dinosauria</taxon>
        <taxon>Saurischia</taxon>
        <taxon>Theropoda</taxon>
        <taxon>Coelurosauria</taxon>
        <taxon>Aves</taxon>
        <taxon>Neognathae</taxon>
        <taxon>Neoaves</taxon>
        <taxon>Telluraves</taxon>
        <taxon>Coraciimorphae</taxon>
        <taxon>Bucerotiformes</taxon>
        <taxon>Upupidae</taxon>
        <taxon>Upupa</taxon>
    </lineage>
</organism>
<dbReference type="Proteomes" id="UP000544127">
    <property type="component" value="Unassembled WGS sequence"/>
</dbReference>
<dbReference type="EMBL" id="VZRI01003393">
    <property type="protein sequence ID" value="NWU91593.1"/>
    <property type="molecule type" value="Genomic_DNA"/>
</dbReference>
<reference evidence="8 9" key="1">
    <citation type="submission" date="2019-09" db="EMBL/GenBank/DDBJ databases">
        <title>Bird 10,000 Genomes (B10K) Project - Family phase.</title>
        <authorList>
            <person name="Zhang G."/>
        </authorList>
    </citation>
    <scope>NUCLEOTIDE SEQUENCE [LARGE SCALE GENOMIC DNA]</scope>
    <source>
        <strain evidence="8">B10K-DU-012-37</strain>
    </source>
</reference>
<feature type="non-terminal residue" evidence="8">
    <location>
        <position position="1"/>
    </location>
</feature>
<keyword evidence="3" id="KW-0862">Zinc</keyword>
<accession>A0A7K6ANE9</accession>
<dbReference type="GO" id="GO:0061630">
    <property type="term" value="F:ubiquitin protein ligase activity"/>
    <property type="evidence" value="ECO:0007669"/>
    <property type="project" value="TreeGrafter"/>
</dbReference>
<evidence type="ECO:0000259" key="7">
    <source>
        <dbReference type="PROSITE" id="PS50119"/>
    </source>
</evidence>
<evidence type="ECO:0000256" key="2">
    <source>
        <dbReference type="ARBA" id="ARBA00022771"/>
    </source>
</evidence>
<dbReference type="AlphaFoldDB" id="A0A7K6ANE9"/>
<dbReference type="GO" id="GO:0008270">
    <property type="term" value="F:zinc ion binding"/>
    <property type="evidence" value="ECO:0007669"/>
    <property type="project" value="UniProtKB-KW"/>
</dbReference>
<dbReference type="InterPro" id="IPR017907">
    <property type="entry name" value="Znf_RING_CS"/>
</dbReference>
<keyword evidence="5" id="KW-0175">Coiled coil</keyword>
<dbReference type="Gene3D" id="3.30.40.10">
    <property type="entry name" value="Zinc/RING finger domain, C3HC4 (zinc finger)"/>
    <property type="match status" value="1"/>
</dbReference>
<evidence type="ECO:0000313" key="9">
    <source>
        <dbReference type="Proteomes" id="UP000544127"/>
    </source>
</evidence>
<gene>
    <name evidence="8" type="primary">Trim59</name>
    <name evidence="8" type="ORF">UPUEPO_R04713</name>
</gene>
<dbReference type="InterPro" id="IPR001841">
    <property type="entry name" value="Znf_RING"/>
</dbReference>
<dbReference type="SUPFAM" id="SSF57845">
    <property type="entry name" value="B-box zinc-binding domain"/>
    <property type="match status" value="1"/>
</dbReference>
<dbReference type="PANTHER" id="PTHR24098">
    <property type="entry name" value="OUTER SEGMENT 5"/>
    <property type="match status" value="1"/>
</dbReference>
<feature type="coiled-coil region" evidence="5">
    <location>
        <begin position="225"/>
        <end position="255"/>
    </location>
</feature>
<dbReference type="PROSITE" id="PS00518">
    <property type="entry name" value="ZF_RING_1"/>
    <property type="match status" value="1"/>
</dbReference>
<dbReference type="PROSITE" id="PS50089">
    <property type="entry name" value="ZF_RING_2"/>
    <property type="match status" value="1"/>
</dbReference>
<feature type="non-terminal residue" evidence="8">
    <location>
        <position position="406"/>
    </location>
</feature>
<evidence type="ECO:0000256" key="1">
    <source>
        <dbReference type="ARBA" id="ARBA00022723"/>
    </source>
</evidence>
<feature type="domain" description="RING-type" evidence="6">
    <location>
        <begin position="10"/>
        <end position="60"/>
    </location>
</feature>
<evidence type="ECO:0000256" key="4">
    <source>
        <dbReference type="PROSITE-ProRule" id="PRU00024"/>
    </source>
</evidence>
<comment type="caution">
    <text evidence="8">The sequence shown here is derived from an EMBL/GenBank/DDBJ whole genome shotgun (WGS) entry which is preliminary data.</text>
</comment>
<sequence length="406" mass="46040">MHHFEEELTCSICYSLFEDPRILPCAHTFCRSCLEGAFQLSQHSHLGRSLKVTLNCPNCRRSVEILTGGIESLPVNFALKAIVDKYREEGPCDVATCSEHRGQPLNVYCLLDCKLVCGHCLTIGKHSGHPIDDLQSAYMKEKKSSEKFLEQLTDKYWSDVCLLIEKLKEQKSHCKNVIQADRKAVVQYFKKLSEALEHKEQSLLSALDEISMRISEEYDPLIERLKKMRKEQLELMSLNTDLQKEESQLTFLEKVGDMRQRLKALKEEALPHVKALEIYPRVGHLMTNVWSRTEIGQISKMLMPKLKLIPRRCCSRGCAKGGREAQELLQAVKPLAILLLLTLTLAAATTSFHKWLSSAVFADIPIYLSQFLLPVCDFWPHLQGAAAVLCQGCQSLMEFLGGIVSF</sequence>